<dbReference type="RefSeq" id="WP_041886933.1">
    <property type="nucleotide sequence ID" value="NZ_JXRA01000147.1"/>
</dbReference>
<comment type="caution">
    <text evidence="1">The sequence shown here is derived from an EMBL/GenBank/DDBJ whole genome shotgun (WGS) entry which is preliminary data.</text>
</comment>
<evidence type="ECO:0000313" key="2">
    <source>
        <dbReference type="Proteomes" id="UP000032049"/>
    </source>
</evidence>
<dbReference type="STRING" id="1503925.TH53_24935"/>
<accession>A0A0D0GES3</accession>
<feature type="non-terminal residue" evidence="1">
    <location>
        <position position="1"/>
    </location>
</feature>
<organism evidence="1 2">
    <name type="scientific">Pedobacter lusitanus</name>
    <dbReference type="NCBI Taxonomy" id="1503925"/>
    <lineage>
        <taxon>Bacteria</taxon>
        <taxon>Pseudomonadati</taxon>
        <taxon>Bacteroidota</taxon>
        <taxon>Sphingobacteriia</taxon>
        <taxon>Sphingobacteriales</taxon>
        <taxon>Sphingobacteriaceae</taxon>
        <taxon>Pedobacter</taxon>
    </lineage>
</organism>
<name>A0A0D0GES3_9SPHI</name>
<gene>
    <name evidence="1" type="ORF">TH53_24935</name>
</gene>
<sequence length="120" mass="13241">NFTGGSDFNFGGGTQGINILASINPSDVQSVEILKDAAAYLVLPGINNDVSDSSSDTCQYGAFLYNCHNRSDWCYNIGEKVFWNYSYKCINKKLLKAYSAVIRMELNFVCIASEPCLNDV</sequence>
<dbReference type="AlphaFoldDB" id="A0A0D0GES3"/>
<protein>
    <submittedName>
        <fullName evidence="1">Uncharacterized protein</fullName>
    </submittedName>
</protein>
<evidence type="ECO:0000313" key="1">
    <source>
        <dbReference type="EMBL" id="KIO74680.1"/>
    </source>
</evidence>
<dbReference type="EMBL" id="JXRA01000147">
    <property type="protein sequence ID" value="KIO74680.1"/>
    <property type="molecule type" value="Genomic_DNA"/>
</dbReference>
<dbReference type="Proteomes" id="UP000032049">
    <property type="component" value="Unassembled WGS sequence"/>
</dbReference>
<proteinExistence type="predicted"/>
<keyword evidence="2" id="KW-1185">Reference proteome</keyword>
<reference evidence="1 2" key="1">
    <citation type="submission" date="2015-01" db="EMBL/GenBank/DDBJ databases">
        <title>Draft genome sequence of Pedobacter sp. NL19 isolated from sludge of an effluent treatment pond in an abandoned uranium mine.</title>
        <authorList>
            <person name="Santos T."/>
            <person name="Caetano T."/>
            <person name="Covas C."/>
            <person name="Cruz A."/>
            <person name="Mendo S."/>
        </authorList>
    </citation>
    <scope>NUCLEOTIDE SEQUENCE [LARGE SCALE GENOMIC DNA]</scope>
    <source>
        <strain evidence="1 2">NL19</strain>
    </source>
</reference>